<dbReference type="SUPFAM" id="SSF55008">
    <property type="entry name" value="HMA, heavy metal-associated domain"/>
    <property type="match status" value="1"/>
</dbReference>
<name>A0A7Y0FPK0_9BACT</name>
<dbReference type="InterPro" id="IPR036163">
    <property type="entry name" value="HMA_dom_sf"/>
</dbReference>
<dbReference type="EMBL" id="JABBGH010000006">
    <property type="protein sequence ID" value="NML68142.1"/>
    <property type="molecule type" value="Genomic_DNA"/>
</dbReference>
<dbReference type="Proteomes" id="UP000559626">
    <property type="component" value="Unassembled WGS sequence"/>
</dbReference>
<accession>A0A7Y0FPK0</accession>
<evidence type="ECO:0000313" key="1">
    <source>
        <dbReference type="EMBL" id="NML68142.1"/>
    </source>
</evidence>
<evidence type="ECO:0008006" key="3">
    <source>
        <dbReference type="Google" id="ProtNLM"/>
    </source>
</evidence>
<proteinExistence type="predicted"/>
<gene>
    <name evidence="1" type="ORF">HHL22_23325</name>
</gene>
<organism evidence="1 2">
    <name type="scientific">Hymenobacter polaris</name>
    <dbReference type="NCBI Taxonomy" id="2682546"/>
    <lineage>
        <taxon>Bacteria</taxon>
        <taxon>Pseudomonadati</taxon>
        <taxon>Bacteroidota</taxon>
        <taxon>Cytophagia</taxon>
        <taxon>Cytophagales</taxon>
        <taxon>Hymenobacteraceae</taxon>
        <taxon>Hymenobacter</taxon>
    </lineage>
</organism>
<reference evidence="1 2" key="1">
    <citation type="submission" date="2020-04" db="EMBL/GenBank/DDBJ databases">
        <title>Hymenobacter polaris sp. nov., isolated from Arctic soil.</title>
        <authorList>
            <person name="Dahal R.H."/>
        </authorList>
    </citation>
    <scope>NUCLEOTIDE SEQUENCE [LARGE SCALE GENOMIC DNA]</scope>
    <source>
        <strain evidence="1 2">RP-2-7</strain>
    </source>
</reference>
<comment type="caution">
    <text evidence="1">The sequence shown here is derived from an EMBL/GenBank/DDBJ whole genome shotgun (WGS) entry which is preliminary data.</text>
</comment>
<dbReference type="GO" id="GO:0046872">
    <property type="term" value="F:metal ion binding"/>
    <property type="evidence" value="ECO:0007669"/>
    <property type="project" value="InterPro"/>
</dbReference>
<dbReference type="RefSeq" id="WP_169533850.1">
    <property type="nucleotide sequence ID" value="NZ_JABBGH010000006.1"/>
</dbReference>
<sequence length="86" mass="9025">MAYPEDDTAGMTQLLRYVLTIDNMCGPDCIGWVRERLVGLGLVVDRVAVGEAEVATAHVNGPDLNAIHAALESGGYQLVGAVTKVG</sequence>
<protein>
    <recommendedName>
        <fullName evidence="3">HMA domain-containing protein</fullName>
    </recommendedName>
</protein>
<dbReference type="AlphaFoldDB" id="A0A7Y0FPK0"/>
<keyword evidence="2" id="KW-1185">Reference proteome</keyword>
<evidence type="ECO:0000313" key="2">
    <source>
        <dbReference type="Proteomes" id="UP000559626"/>
    </source>
</evidence>